<evidence type="ECO:0000256" key="4">
    <source>
        <dbReference type="ARBA" id="ARBA00022837"/>
    </source>
</evidence>
<dbReference type="GO" id="GO:0046872">
    <property type="term" value="F:metal ion binding"/>
    <property type="evidence" value="ECO:0007669"/>
    <property type="project" value="UniProtKB-KW"/>
</dbReference>
<dbReference type="EMBL" id="FNFO01000002">
    <property type="protein sequence ID" value="SDK28012.1"/>
    <property type="molecule type" value="Genomic_DNA"/>
</dbReference>
<feature type="domain" description="Sulfatase N-terminal" evidence="6">
    <location>
        <begin position="33"/>
        <end position="426"/>
    </location>
</feature>
<dbReference type="CDD" id="cd16025">
    <property type="entry name" value="PAS_like"/>
    <property type="match status" value="1"/>
</dbReference>
<evidence type="ECO:0000313" key="7">
    <source>
        <dbReference type="EMBL" id="SDK28012.1"/>
    </source>
</evidence>
<dbReference type="InterPro" id="IPR050738">
    <property type="entry name" value="Sulfatase"/>
</dbReference>
<dbReference type="SUPFAM" id="SSF53649">
    <property type="entry name" value="Alkaline phosphatase-like"/>
    <property type="match status" value="1"/>
</dbReference>
<organism evidence="7 8">
    <name type="scientific">Catalinimonas alkaloidigena</name>
    <dbReference type="NCBI Taxonomy" id="1075417"/>
    <lineage>
        <taxon>Bacteria</taxon>
        <taxon>Pseudomonadati</taxon>
        <taxon>Bacteroidota</taxon>
        <taxon>Cytophagia</taxon>
        <taxon>Cytophagales</taxon>
        <taxon>Catalimonadaceae</taxon>
        <taxon>Catalinimonas</taxon>
    </lineage>
</organism>
<dbReference type="Gene3D" id="3.30.1120.10">
    <property type="match status" value="1"/>
</dbReference>
<gene>
    <name evidence="7" type="ORF">SAMN05421823_102338</name>
</gene>
<keyword evidence="3" id="KW-0378">Hydrolase</keyword>
<name>A0A1G9AKZ1_9BACT</name>
<keyword evidence="2" id="KW-0479">Metal-binding</keyword>
<evidence type="ECO:0000313" key="8">
    <source>
        <dbReference type="Proteomes" id="UP000198510"/>
    </source>
</evidence>
<keyword evidence="4" id="KW-0106">Calcium</keyword>
<sequence>MRLLLPCFLLLTLLAACAPSDTTTHGATPPTRPNILIILADDMGYSDLGCYGSEIRTPHLDQLAAQGVKFRRFYNAARCCPTRASLLTGLYPHQAGMGKMVVDADTPREPGPYAGYLTPQSVTLAEALRDTGYATYMAGKWHVGEHPDFWPRRRGFDRYFGLISGASSYFELVDERPRVRYMVHDDSLWYPPDSGFYMTDAFTDSTINFLQTHLDEKPSQPFFCYLAYNAPHYPLHALPDDIARYEGVYNMGWDSLRAQRHRQQIASGLLDSTYLLSPRPDDLAAWADTTDQTEWARRMQVYAAMVDRMDQGIGKIVEMLRQHDALENTIIFFLSDNGGCAEDISGRNLHDPTVPIGLRGSYVAYREPWANASNTPYRRYKAWTNEGGAITPMIVHWPQGLTQTGVTLQGIGHVVDLMPTCLALAEASYPTVHHGETIPPMAGHDLLPILRGEDNSAHREIGWEHFGRKAYRQGKWKLVDELNGWELYDLEADPTELHNLATEQPERLQQMVDLYEAWAQKVGV</sequence>
<accession>A0A1G9AKZ1</accession>
<dbReference type="STRING" id="1075417.SAMN05421823_102338"/>
<dbReference type="Proteomes" id="UP000198510">
    <property type="component" value="Unassembled WGS sequence"/>
</dbReference>
<dbReference type="AlphaFoldDB" id="A0A1G9AKZ1"/>
<dbReference type="InterPro" id="IPR017850">
    <property type="entry name" value="Alkaline_phosphatase_core_sf"/>
</dbReference>
<dbReference type="RefSeq" id="WP_089679909.1">
    <property type="nucleotide sequence ID" value="NZ_FNFO01000002.1"/>
</dbReference>
<feature type="signal peptide" evidence="5">
    <location>
        <begin position="1"/>
        <end position="18"/>
    </location>
</feature>
<proteinExistence type="inferred from homology"/>
<evidence type="ECO:0000259" key="6">
    <source>
        <dbReference type="Pfam" id="PF00884"/>
    </source>
</evidence>
<dbReference type="PROSITE" id="PS51257">
    <property type="entry name" value="PROKAR_LIPOPROTEIN"/>
    <property type="match status" value="1"/>
</dbReference>
<dbReference type="InterPro" id="IPR000917">
    <property type="entry name" value="Sulfatase_N"/>
</dbReference>
<dbReference type="InterPro" id="IPR024607">
    <property type="entry name" value="Sulfatase_CS"/>
</dbReference>
<evidence type="ECO:0000256" key="1">
    <source>
        <dbReference type="ARBA" id="ARBA00008779"/>
    </source>
</evidence>
<evidence type="ECO:0000256" key="3">
    <source>
        <dbReference type="ARBA" id="ARBA00022801"/>
    </source>
</evidence>
<dbReference type="Pfam" id="PF00884">
    <property type="entry name" value="Sulfatase"/>
    <property type="match status" value="1"/>
</dbReference>
<feature type="chain" id="PRO_5011609422" evidence="5">
    <location>
        <begin position="19"/>
        <end position="524"/>
    </location>
</feature>
<keyword evidence="8" id="KW-1185">Reference proteome</keyword>
<dbReference type="Gene3D" id="3.40.720.10">
    <property type="entry name" value="Alkaline Phosphatase, subunit A"/>
    <property type="match status" value="1"/>
</dbReference>
<dbReference type="PANTHER" id="PTHR42693:SF53">
    <property type="entry name" value="ENDO-4-O-SULFATASE"/>
    <property type="match status" value="1"/>
</dbReference>
<reference evidence="7 8" key="1">
    <citation type="submission" date="2016-10" db="EMBL/GenBank/DDBJ databases">
        <authorList>
            <person name="de Groot N.N."/>
        </authorList>
    </citation>
    <scope>NUCLEOTIDE SEQUENCE [LARGE SCALE GENOMIC DNA]</scope>
    <source>
        <strain evidence="7 8">DSM 25186</strain>
    </source>
</reference>
<protein>
    <submittedName>
        <fullName evidence="7">Arylsulfatase</fullName>
    </submittedName>
</protein>
<evidence type="ECO:0000256" key="2">
    <source>
        <dbReference type="ARBA" id="ARBA00022723"/>
    </source>
</evidence>
<dbReference type="PANTHER" id="PTHR42693">
    <property type="entry name" value="ARYLSULFATASE FAMILY MEMBER"/>
    <property type="match status" value="1"/>
</dbReference>
<dbReference type="FunFam" id="3.40.720.10:FF:000047">
    <property type="entry name" value="Arylsulfatase"/>
    <property type="match status" value="1"/>
</dbReference>
<evidence type="ECO:0000256" key="5">
    <source>
        <dbReference type="SAM" id="SignalP"/>
    </source>
</evidence>
<keyword evidence="5" id="KW-0732">Signal</keyword>
<dbReference type="OrthoDB" id="9764377at2"/>
<dbReference type="PROSITE" id="PS00149">
    <property type="entry name" value="SULFATASE_2"/>
    <property type="match status" value="1"/>
</dbReference>
<comment type="similarity">
    <text evidence="1">Belongs to the sulfatase family.</text>
</comment>
<dbReference type="GO" id="GO:0004065">
    <property type="term" value="F:arylsulfatase activity"/>
    <property type="evidence" value="ECO:0007669"/>
    <property type="project" value="TreeGrafter"/>
</dbReference>